<accession>A0A401GX34</accession>
<reference evidence="2 3" key="1">
    <citation type="journal article" date="2018" name="Sci. Rep.">
        <title>Genome sequence of the cauliflower mushroom Sparassis crispa (Hanabiratake) and its association with beneficial usage.</title>
        <authorList>
            <person name="Kiyama R."/>
            <person name="Furutani Y."/>
            <person name="Kawaguchi K."/>
            <person name="Nakanishi T."/>
        </authorList>
    </citation>
    <scope>NUCLEOTIDE SEQUENCE [LARGE SCALE GENOMIC DNA]</scope>
</reference>
<comment type="caution">
    <text evidence="2">The sequence shown here is derived from an EMBL/GenBank/DDBJ whole genome shotgun (WGS) entry which is preliminary data.</text>
</comment>
<sequence length="153" mass="15605">MRTSGLFGALLSIALPLVAANPLNAAVLGRGPGIDEVARRTPGDVARRATVGGPYMNAAFIHYVGGPLACGPINSNFFVALDASQFGTGFPGPNCNVPITVQVGSHSMTAVILDVVRVTPFSSCPGDGCSLVLCGAAVRGVRGKRVGHVECPF</sequence>
<feature type="chain" id="PRO_5019073433" evidence="1">
    <location>
        <begin position="21"/>
        <end position="153"/>
    </location>
</feature>
<protein>
    <submittedName>
        <fullName evidence="2">Uncharacterized protein</fullName>
    </submittedName>
</protein>
<name>A0A401GX34_9APHY</name>
<organism evidence="2 3">
    <name type="scientific">Sparassis crispa</name>
    <dbReference type="NCBI Taxonomy" id="139825"/>
    <lineage>
        <taxon>Eukaryota</taxon>
        <taxon>Fungi</taxon>
        <taxon>Dikarya</taxon>
        <taxon>Basidiomycota</taxon>
        <taxon>Agaricomycotina</taxon>
        <taxon>Agaricomycetes</taxon>
        <taxon>Polyporales</taxon>
        <taxon>Sparassidaceae</taxon>
        <taxon>Sparassis</taxon>
    </lineage>
</organism>
<dbReference type="OrthoDB" id="623670at2759"/>
<keyword evidence="3" id="KW-1185">Reference proteome</keyword>
<dbReference type="STRING" id="139825.A0A401GX34"/>
<evidence type="ECO:0000313" key="2">
    <source>
        <dbReference type="EMBL" id="GBE86781.1"/>
    </source>
</evidence>
<dbReference type="InParanoid" id="A0A401GX34"/>
<feature type="signal peptide" evidence="1">
    <location>
        <begin position="1"/>
        <end position="20"/>
    </location>
</feature>
<keyword evidence="1" id="KW-0732">Signal</keyword>
<dbReference type="Proteomes" id="UP000287166">
    <property type="component" value="Unassembled WGS sequence"/>
</dbReference>
<dbReference type="EMBL" id="BFAD01000010">
    <property type="protein sequence ID" value="GBE86781.1"/>
    <property type="molecule type" value="Genomic_DNA"/>
</dbReference>
<dbReference type="AlphaFoldDB" id="A0A401GX34"/>
<proteinExistence type="predicted"/>
<evidence type="ECO:0000313" key="3">
    <source>
        <dbReference type="Proteomes" id="UP000287166"/>
    </source>
</evidence>
<gene>
    <name evidence="2" type="ORF">SCP_1000230</name>
</gene>
<dbReference type="RefSeq" id="XP_027617694.1">
    <property type="nucleotide sequence ID" value="XM_027761893.1"/>
</dbReference>
<dbReference type="GeneID" id="38783698"/>
<evidence type="ECO:0000256" key="1">
    <source>
        <dbReference type="SAM" id="SignalP"/>
    </source>
</evidence>